<evidence type="ECO:0000313" key="2">
    <source>
        <dbReference type="Proteomes" id="UP000243469"/>
    </source>
</evidence>
<dbReference type="EMBL" id="PDSH01000013">
    <property type="protein sequence ID" value="PIE25113.1"/>
    <property type="molecule type" value="Genomic_DNA"/>
</dbReference>
<accession>A0A2G6JNX6</accession>
<dbReference type="Proteomes" id="UP000243469">
    <property type="component" value="Unassembled WGS sequence"/>
</dbReference>
<organism evidence="1 2">
    <name type="scientific">Neptuniibacter caesariensis</name>
    <dbReference type="NCBI Taxonomy" id="207954"/>
    <lineage>
        <taxon>Bacteria</taxon>
        <taxon>Pseudomonadati</taxon>
        <taxon>Pseudomonadota</taxon>
        <taxon>Gammaproteobacteria</taxon>
        <taxon>Oceanospirillales</taxon>
        <taxon>Oceanospirillaceae</taxon>
        <taxon>Neptuniibacter</taxon>
    </lineage>
</organism>
<evidence type="ECO:0008006" key="3">
    <source>
        <dbReference type="Google" id="ProtNLM"/>
    </source>
</evidence>
<dbReference type="AlphaFoldDB" id="A0A2G6JNX6"/>
<evidence type="ECO:0000313" key="1">
    <source>
        <dbReference type="EMBL" id="PIE25113.1"/>
    </source>
</evidence>
<sequence length="165" mass="19223">MYKPYTLFIAFMMFFALQGCQIKNLKLGSKPDVESPTCRISNAHLDQVQQIETRFLSKPDQRSRIMQSAIRSKDNALLALLLSTPLSSTQQLQQAKRYYAKLVLYPHSSCPGDRYLDIRDQFTSTLLWMRAEHDNLLQENRTLHIKIDALTEIESDLNEEREEQK</sequence>
<comment type="caution">
    <text evidence="1">The sequence shown here is derived from an EMBL/GenBank/DDBJ whole genome shotgun (WGS) entry which is preliminary data.</text>
</comment>
<protein>
    <recommendedName>
        <fullName evidence="3">Lipoprotein</fullName>
    </recommendedName>
</protein>
<gene>
    <name evidence="1" type="ORF">CSA60_02065</name>
</gene>
<proteinExistence type="predicted"/>
<name>A0A2G6JNX6_NEPCE</name>
<dbReference type="PROSITE" id="PS51257">
    <property type="entry name" value="PROKAR_LIPOPROTEIN"/>
    <property type="match status" value="1"/>
</dbReference>
<reference evidence="1 2" key="1">
    <citation type="submission" date="2017-10" db="EMBL/GenBank/DDBJ databases">
        <title>Novel microbial diversity and functional potential in the marine mammal oral microbiome.</title>
        <authorList>
            <person name="Dudek N.K."/>
            <person name="Sun C.L."/>
            <person name="Burstein D."/>
            <person name="Kantor R.S."/>
            <person name="Aliaga Goltsman D.S."/>
            <person name="Bik E.M."/>
            <person name="Thomas B.C."/>
            <person name="Banfield J.F."/>
            <person name="Relman D.A."/>
        </authorList>
    </citation>
    <scope>NUCLEOTIDE SEQUENCE [LARGE SCALE GENOMIC DNA]</scope>
    <source>
        <strain evidence="1">DOLJORAL78_47_21</strain>
    </source>
</reference>